<sequence length="133" mass="13939">MTDDPVETLFDDLAAKARRIEQAVARIRGSAVSTRGDVTVEVDAAHRLTALRITDTAPAGGVDALATAIADTHRAACDSADAAARALRDELTADPTVARVLDRLRTHPPSAASPPAPSAADPFRPRGPILREI</sequence>
<dbReference type="Pfam" id="PF02575">
    <property type="entry name" value="YbaB_DNA_bd"/>
    <property type="match status" value="1"/>
</dbReference>
<dbReference type="Gene3D" id="3.30.1310.10">
    <property type="entry name" value="Nucleoid-associated protein YbaB-like domain"/>
    <property type="match status" value="1"/>
</dbReference>
<dbReference type="InterPro" id="IPR036894">
    <property type="entry name" value="YbaB-like_sf"/>
</dbReference>
<proteinExistence type="predicted"/>
<comment type="caution">
    <text evidence="2">The sequence shown here is derived from an EMBL/GenBank/DDBJ whole genome shotgun (WGS) entry which is preliminary data.</text>
</comment>
<dbReference type="EMBL" id="JBHSFO010000004">
    <property type="protein sequence ID" value="MFC4604148.1"/>
    <property type="molecule type" value="Genomic_DNA"/>
</dbReference>
<evidence type="ECO:0000313" key="2">
    <source>
        <dbReference type="EMBL" id="MFC4604148.1"/>
    </source>
</evidence>
<feature type="region of interest" description="Disordered" evidence="1">
    <location>
        <begin position="103"/>
        <end position="133"/>
    </location>
</feature>
<evidence type="ECO:0000256" key="1">
    <source>
        <dbReference type="SAM" id="MobiDB-lite"/>
    </source>
</evidence>
<keyword evidence="3" id="KW-1185">Reference proteome</keyword>
<accession>A0ABV9FT08</accession>
<dbReference type="RefSeq" id="WP_378416705.1">
    <property type="nucleotide sequence ID" value="NZ_JBHSFO010000004.1"/>
</dbReference>
<protein>
    <submittedName>
        <fullName evidence="2">YbaB/EbfC family nucleoid-associated protein</fullName>
    </submittedName>
</protein>
<name>A0ABV9FT08_9NOCA</name>
<gene>
    <name evidence="2" type="ORF">ACFO6S_10675</name>
</gene>
<reference evidence="3" key="1">
    <citation type="journal article" date="2019" name="Int. J. Syst. Evol. Microbiol.">
        <title>The Global Catalogue of Microorganisms (GCM) 10K type strain sequencing project: providing services to taxonomists for standard genome sequencing and annotation.</title>
        <authorList>
            <consortium name="The Broad Institute Genomics Platform"/>
            <consortium name="The Broad Institute Genome Sequencing Center for Infectious Disease"/>
            <person name="Wu L."/>
            <person name="Ma J."/>
        </authorList>
    </citation>
    <scope>NUCLEOTIDE SEQUENCE [LARGE SCALE GENOMIC DNA]</scope>
    <source>
        <strain evidence="3">CCUG 54520</strain>
    </source>
</reference>
<organism evidence="2 3">
    <name type="scientific">Rhodococcus kronopolitis</name>
    <dbReference type="NCBI Taxonomy" id="1460226"/>
    <lineage>
        <taxon>Bacteria</taxon>
        <taxon>Bacillati</taxon>
        <taxon>Actinomycetota</taxon>
        <taxon>Actinomycetes</taxon>
        <taxon>Mycobacteriales</taxon>
        <taxon>Nocardiaceae</taxon>
        <taxon>Rhodococcus</taxon>
    </lineage>
</organism>
<dbReference type="Proteomes" id="UP001595914">
    <property type="component" value="Unassembled WGS sequence"/>
</dbReference>
<dbReference type="SUPFAM" id="SSF82607">
    <property type="entry name" value="YbaB-like"/>
    <property type="match status" value="1"/>
</dbReference>
<dbReference type="InterPro" id="IPR004401">
    <property type="entry name" value="YbaB/EbfC"/>
</dbReference>
<evidence type="ECO:0000313" key="3">
    <source>
        <dbReference type="Proteomes" id="UP001595914"/>
    </source>
</evidence>